<feature type="compositionally biased region" description="Basic and acidic residues" evidence="1">
    <location>
        <begin position="258"/>
        <end position="267"/>
    </location>
</feature>
<gene>
    <name evidence="2" type="ORF">GP486_003852</name>
</gene>
<evidence type="ECO:0000313" key="2">
    <source>
        <dbReference type="EMBL" id="KAH0559629.1"/>
    </source>
</evidence>
<dbReference type="EMBL" id="JAGHQM010000553">
    <property type="protein sequence ID" value="KAH0559629.1"/>
    <property type="molecule type" value="Genomic_DNA"/>
</dbReference>
<organism evidence="2 3">
    <name type="scientific">Trichoglossum hirsutum</name>
    <dbReference type="NCBI Taxonomy" id="265104"/>
    <lineage>
        <taxon>Eukaryota</taxon>
        <taxon>Fungi</taxon>
        <taxon>Dikarya</taxon>
        <taxon>Ascomycota</taxon>
        <taxon>Pezizomycotina</taxon>
        <taxon>Geoglossomycetes</taxon>
        <taxon>Geoglossales</taxon>
        <taxon>Geoglossaceae</taxon>
        <taxon>Trichoglossum</taxon>
    </lineage>
</organism>
<dbReference type="AlphaFoldDB" id="A0A9P8LC86"/>
<comment type="caution">
    <text evidence="2">The sequence shown here is derived from an EMBL/GenBank/DDBJ whole genome shotgun (WGS) entry which is preliminary data.</text>
</comment>
<dbReference type="Proteomes" id="UP000750711">
    <property type="component" value="Unassembled WGS sequence"/>
</dbReference>
<name>A0A9P8LC86_9PEZI</name>
<evidence type="ECO:0000256" key="1">
    <source>
        <dbReference type="SAM" id="MobiDB-lite"/>
    </source>
</evidence>
<feature type="compositionally biased region" description="Basic residues" evidence="1">
    <location>
        <begin position="49"/>
        <end position="63"/>
    </location>
</feature>
<feature type="region of interest" description="Disordered" evidence="1">
    <location>
        <begin position="258"/>
        <end position="303"/>
    </location>
</feature>
<protein>
    <submittedName>
        <fullName evidence="2">Uncharacterized protein</fullName>
    </submittedName>
</protein>
<sequence>MSQPGTGRWDSPIVNKPPRKSSRLQNKPPAPYAARPRPFQSTTQQACTKPRRPQATKGTKNKKHPMERQGRCTLSRPNSSGENLRRDPEAEVNANQSEGVYPQQLSEEDIRSLYKEVMDTVKNSQPLKRTSSSRSLTLSQLEVDTVQTRPSSSLNRPDTYRSKTLTAFKILHHAKPPDHIGAAVERIVNAKVSESRLAELREIARVFRDRCITHVQSNSGEDDFLKPFEYAFESLGLETVLLHKKAEWRKELKPMVRQPEDYHDSVRPRKRRQLSAGKYVSSESSQTNAPTFLPADNPQEPSTMLPPPVPPFPGKEGEPYLKTTRPDASIGIQLSSLTSTLTSQNLDDDEAKRFIEWLNICRVTRESDGLLEPALIFVPSDRTLLLAFPFAVVEGKAYSTGKQIFEAENQAAVSAACGLKIQLDLDSLANSGTASSGTPPTSSNNQPPLFFSVTTQGPIHELWYHWTVVDKFGVRRFESRLWNSWNGLVLKRAEKFIVKLNNVVNWGAGSFMKSIAERLGKVAANTKDSWLR</sequence>
<feature type="region of interest" description="Disordered" evidence="1">
    <location>
        <begin position="1"/>
        <end position="106"/>
    </location>
</feature>
<reference evidence="2" key="1">
    <citation type="submission" date="2021-03" db="EMBL/GenBank/DDBJ databases">
        <title>Comparative genomics and phylogenomic investigation of the class Geoglossomycetes provide insights into ecological specialization and systematics.</title>
        <authorList>
            <person name="Melie T."/>
            <person name="Pirro S."/>
            <person name="Miller A.N."/>
            <person name="Quandt A."/>
        </authorList>
    </citation>
    <scope>NUCLEOTIDE SEQUENCE</scope>
    <source>
        <strain evidence="2">CAQ_001_2017</strain>
    </source>
</reference>
<accession>A0A9P8LC86</accession>
<evidence type="ECO:0000313" key="3">
    <source>
        <dbReference type="Proteomes" id="UP000750711"/>
    </source>
</evidence>
<proteinExistence type="predicted"/>
<keyword evidence="3" id="KW-1185">Reference proteome</keyword>
<feature type="compositionally biased region" description="Polar residues" evidence="1">
    <location>
        <begin position="281"/>
        <end position="290"/>
    </location>
</feature>